<dbReference type="Pfam" id="PF05016">
    <property type="entry name" value="ParE_toxin"/>
    <property type="match status" value="1"/>
</dbReference>
<dbReference type="RefSeq" id="WP_341689553.1">
    <property type="nucleotide sequence ID" value="NZ_JBBYHS010000003.1"/>
</dbReference>
<proteinExistence type="predicted"/>
<dbReference type="Gene3D" id="3.30.2310.20">
    <property type="entry name" value="RelE-like"/>
    <property type="match status" value="1"/>
</dbReference>
<protein>
    <submittedName>
        <fullName evidence="2">Type II toxin-antitoxin system RelE/ParE family toxin</fullName>
    </submittedName>
</protein>
<dbReference type="InterPro" id="IPR007712">
    <property type="entry name" value="RelE/ParE_toxin"/>
</dbReference>
<comment type="caution">
    <text evidence="2">The sequence shown here is derived from an EMBL/GenBank/DDBJ whole genome shotgun (WGS) entry which is preliminary data.</text>
</comment>
<dbReference type="EMBL" id="JBBYHS010000003">
    <property type="protein sequence ID" value="MEL1252843.1"/>
    <property type="molecule type" value="Genomic_DNA"/>
</dbReference>
<gene>
    <name evidence="2" type="ORF">AAEO57_03580</name>
</gene>
<evidence type="ECO:0000256" key="1">
    <source>
        <dbReference type="ARBA" id="ARBA00022649"/>
    </source>
</evidence>
<organism evidence="2 3">
    <name type="scientific">Flavobacterium calami</name>
    <dbReference type="NCBI Taxonomy" id="3139144"/>
    <lineage>
        <taxon>Bacteria</taxon>
        <taxon>Pseudomonadati</taxon>
        <taxon>Bacteroidota</taxon>
        <taxon>Flavobacteriia</taxon>
        <taxon>Flavobacteriales</taxon>
        <taxon>Flavobacteriaceae</taxon>
        <taxon>Flavobacterium</taxon>
    </lineage>
</organism>
<evidence type="ECO:0000313" key="3">
    <source>
        <dbReference type="Proteomes" id="UP001485226"/>
    </source>
</evidence>
<dbReference type="Proteomes" id="UP001485226">
    <property type="component" value="Unassembled WGS sequence"/>
</dbReference>
<reference evidence="2 3" key="1">
    <citation type="submission" date="2024-04" db="EMBL/GenBank/DDBJ databases">
        <title>Flavobacterium sp. DGU38 16S ribosomal RNA gene Genome sequencing and assembly.</title>
        <authorList>
            <person name="Park S."/>
        </authorList>
    </citation>
    <scope>NUCLEOTIDE SEQUENCE [LARGE SCALE GENOMIC DNA]</scope>
    <source>
        <strain evidence="2 3">DGU38</strain>
    </source>
</reference>
<sequence length="102" mass="12433">MRLRNIEFTLRAERSFEKILSYIETKWSTKRKIDFLKKFDKSISAILLHPESFPYSEKNKRIRKCVLTRQTTFYYVFSSKEITIINFFDTRQNPNKINKDIK</sequence>
<dbReference type="InterPro" id="IPR035093">
    <property type="entry name" value="RelE/ParE_toxin_dom_sf"/>
</dbReference>
<keyword evidence="1" id="KW-1277">Toxin-antitoxin system</keyword>
<keyword evidence="3" id="KW-1185">Reference proteome</keyword>
<evidence type="ECO:0000313" key="2">
    <source>
        <dbReference type="EMBL" id="MEL1252843.1"/>
    </source>
</evidence>
<name>A0ABU9IK78_9FLAO</name>
<accession>A0ABU9IK78</accession>